<accession>A0A371HLY5</accession>
<dbReference type="PANTHER" id="PTHR24559:SF437">
    <property type="entry name" value="RNA-DIRECTED DNA POLYMERASE HOMOLOG"/>
    <property type="match status" value="1"/>
</dbReference>
<dbReference type="Gene3D" id="3.30.70.270">
    <property type="match status" value="1"/>
</dbReference>
<evidence type="ECO:0000313" key="2">
    <source>
        <dbReference type="Proteomes" id="UP000257109"/>
    </source>
</evidence>
<dbReference type="AlphaFoldDB" id="A0A371HLY5"/>
<evidence type="ECO:0000313" key="1">
    <source>
        <dbReference type="EMBL" id="RDY03780.1"/>
    </source>
</evidence>
<dbReference type="SUPFAM" id="SSF56672">
    <property type="entry name" value="DNA/RNA polymerases"/>
    <property type="match status" value="1"/>
</dbReference>
<dbReference type="STRING" id="157652.A0A371HLY5"/>
<reference evidence="1" key="1">
    <citation type="submission" date="2018-05" db="EMBL/GenBank/DDBJ databases">
        <title>Draft genome of Mucuna pruriens seed.</title>
        <authorList>
            <person name="Nnadi N.E."/>
            <person name="Vos R."/>
            <person name="Hasami M.H."/>
            <person name="Devisetty U.K."/>
            <person name="Aguiy J.C."/>
        </authorList>
    </citation>
    <scope>NUCLEOTIDE SEQUENCE [LARGE SCALE GENOMIC DNA]</scope>
    <source>
        <strain evidence="1">JCA_2017</strain>
    </source>
</reference>
<dbReference type="EMBL" id="QJKJ01002212">
    <property type="protein sequence ID" value="RDY03780.1"/>
    <property type="molecule type" value="Genomic_DNA"/>
</dbReference>
<organism evidence="1 2">
    <name type="scientific">Mucuna pruriens</name>
    <name type="common">Velvet bean</name>
    <name type="synonym">Dolichos pruriens</name>
    <dbReference type="NCBI Taxonomy" id="157652"/>
    <lineage>
        <taxon>Eukaryota</taxon>
        <taxon>Viridiplantae</taxon>
        <taxon>Streptophyta</taxon>
        <taxon>Embryophyta</taxon>
        <taxon>Tracheophyta</taxon>
        <taxon>Spermatophyta</taxon>
        <taxon>Magnoliopsida</taxon>
        <taxon>eudicotyledons</taxon>
        <taxon>Gunneridae</taxon>
        <taxon>Pentapetalae</taxon>
        <taxon>rosids</taxon>
        <taxon>fabids</taxon>
        <taxon>Fabales</taxon>
        <taxon>Fabaceae</taxon>
        <taxon>Papilionoideae</taxon>
        <taxon>50 kb inversion clade</taxon>
        <taxon>NPAAA clade</taxon>
        <taxon>indigoferoid/millettioid clade</taxon>
        <taxon>Phaseoleae</taxon>
        <taxon>Mucuna</taxon>
    </lineage>
</organism>
<comment type="caution">
    <text evidence="1">The sequence shown here is derived from an EMBL/GenBank/DDBJ whole genome shotgun (WGS) entry which is preliminary data.</text>
</comment>
<dbReference type="Proteomes" id="UP000257109">
    <property type="component" value="Unassembled WGS sequence"/>
</dbReference>
<name>A0A371HLY5_MUCPR</name>
<protein>
    <submittedName>
        <fullName evidence="1">Retrovirus-related Pol polyprotein from transposon 17.6</fullName>
    </submittedName>
</protein>
<dbReference type="PANTHER" id="PTHR24559">
    <property type="entry name" value="TRANSPOSON TY3-I GAG-POL POLYPROTEIN"/>
    <property type="match status" value="1"/>
</dbReference>
<gene>
    <name evidence="1" type="primary">pol</name>
    <name evidence="1" type="ORF">CR513_12598</name>
</gene>
<dbReference type="InterPro" id="IPR043128">
    <property type="entry name" value="Rev_trsase/Diguanyl_cyclase"/>
</dbReference>
<dbReference type="InterPro" id="IPR053134">
    <property type="entry name" value="RNA-dir_DNA_polymerase"/>
</dbReference>
<feature type="non-terminal residue" evidence="1">
    <location>
        <position position="1"/>
    </location>
</feature>
<keyword evidence="2" id="KW-1185">Reference proteome</keyword>
<dbReference type="InterPro" id="IPR043502">
    <property type="entry name" value="DNA/RNA_pol_sf"/>
</dbReference>
<proteinExistence type="predicted"/>
<dbReference type="OrthoDB" id="1002013at2759"/>
<dbReference type="Gene3D" id="3.10.10.10">
    <property type="entry name" value="HIV Type 1 Reverse Transcriptase, subunit A, domain 1"/>
    <property type="match status" value="1"/>
</dbReference>
<sequence length="79" mass="9465">MPSISARIFSKIDLHNRYTEWKTAFKTKFGLYKWLVMPFRLRSAPCTLVRLMNHVLRSLIGRCMVIYYVDILDDHMENI</sequence>